<evidence type="ECO:0000313" key="3">
    <source>
        <dbReference type="Proteomes" id="UP000305067"/>
    </source>
</evidence>
<gene>
    <name evidence="2" type="ORF">BDV98DRAFT_657368</name>
</gene>
<evidence type="ECO:0008006" key="4">
    <source>
        <dbReference type="Google" id="ProtNLM"/>
    </source>
</evidence>
<feature type="chain" id="PRO_5023115730" description="Ricin B lectin domain-containing protein" evidence="1">
    <location>
        <begin position="23"/>
        <end position="160"/>
    </location>
</feature>
<name>A0A5C3QD43_9AGAR</name>
<sequence length="160" mass="16519">MPSIRLAKFLGLASVLVSGAAACQPDFAGKEVFVFVTGAWSASPIAAGSAVNWVSGNIGVPFTVTKDASQNYSFRANNGTLAVSGSSGALKLQKASSTDPLQKFKISCAACGTGSNPVSYGCKFRPASNQNNCVANGAGQSVVVVPCTEFSPQYWHFNEV</sequence>
<dbReference type="AlphaFoldDB" id="A0A5C3QD43"/>
<keyword evidence="3" id="KW-1185">Reference proteome</keyword>
<dbReference type="EMBL" id="ML178833">
    <property type="protein sequence ID" value="TFK99611.1"/>
    <property type="molecule type" value="Genomic_DNA"/>
</dbReference>
<protein>
    <recommendedName>
        <fullName evidence="4">Ricin B lectin domain-containing protein</fullName>
    </recommendedName>
</protein>
<reference evidence="2 3" key="1">
    <citation type="journal article" date="2019" name="Nat. Ecol. Evol.">
        <title>Megaphylogeny resolves global patterns of mushroom evolution.</title>
        <authorList>
            <person name="Varga T."/>
            <person name="Krizsan K."/>
            <person name="Foldi C."/>
            <person name="Dima B."/>
            <person name="Sanchez-Garcia M."/>
            <person name="Sanchez-Ramirez S."/>
            <person name="Szollosi G.J."/>
            <person name="Szarkandi J.G."/>
            <person name="Papp V."/>
            <person name="Albert L."/>
            <person name="Andreopoulos W."/>
            <person name="Angelini C."/>
            <person name="Antonin V."/>
            <person name="Barry K.W."/>
            <person name="Bougher N.L."/>
            <person name="Buchanan P."/>
            <person name="Buyck B."/>
            <person name="Bense V."/>
            <person name="Catcheside P."/>
            <person name="Chovatia M."/>
            <person name="Cooper J."/>
            <person name="Damon W."/>
            <person name="Desjardin D."/>
            <person name="Finy P."/>
            <person name="Geml J."/>
            <person name="Haridas S."/>
            <person name="Hughes K."/>
            <person name="Justo A."/>
            <person name="Karasinski D."/>
            <person name="Kautmanova I."/>
            <person name="Kiss B."/>
            <person name="Kocsube S."/>
            <person name="Kotiranta H."/>
            <person name="LaButti K.M."/>
            <person name="Lechner B.E."/>
            <person name="Liimatainen K."/>
            <person name="Lipzen A."/>
            <person name="Lukacs Z."/>
            <person name="Mihaltcheva S."/>
            <person name="Morgado L.N."/>
            <person name="Niskanen T."/>
            <person name="Noordeloos M.E."/>
            <person name="Ohm R.A."/>
            <person name="Ortiz-Santana B."/>
            <person name="Ovrebo C."/>
            <person name="Racz N."/>
            <person name="Riley R."/>
            <person name="Savchenko A."/>
            <person name="Shiryaev A."/>
            <person name="Soop K."/>
            <person name="Spirin V."/>
            <person name="Szebenyi C."/>
            <person name="Tomsovsky M."/>
            <person name="Tulloss R.E."/>
            <person name="Uehling J."/>
            <person name="Grigoriev I.V."/>
            <person name="Vagvolgyi C."/>
            <person name="Papp T."/>
            <person name="Martin F.M."/>
            <person name="Miettinen O."/>
            <person name="Hibbett D.S."/>
            <person name="Nagy L.G."/>
        </authorList>
    </citation>
    <scope>NUCLEOTIDE SEQUENCE [LARGE SCALE GENOMIC DNA]</scope>
    <source>
        <strain evidence="2 3">CBS 309.79</strain>
    </source>
</reference>
<evidence type="ECO:0000256" key="1">
    <source>
        <dbReference type="SAM" id="SignalP"/>
    </source>
</evidence>
<organism evidence="2 3">
    <name type="scientific">Pterulicium gracile</name>
    <dbReference type="NCBI Taxonomy" id="1884261"/>
    <lineage>
        <taxon>Eukaryota</taxon>
        <taxon>Fungi</taxon>
        <taxon>Dikarya</taxon>
        <taxon>Basidiomycota</taxon>
        <taxon>Agaricomycotina</taxon>
        <taxon>Agaricomycetes</taxon>
        <taxon>Agaricomycetidae</taxon>
        <taxon>Agaricales</taxon>
        <taxon>Pleurotineae</taxon>
        <taxon>Pterulaceae</taxon>
        <taxon>Pterulicium</taxon>
    </lineage>
</organism>
<keyword evidence="1" id="KW-0732">Signal</keyword>
<evidence type="ECO:0000313" key="2">
    <source>
        <dbReference type="EMBL" id="TFK99611.1"/>
    </source>
</evidence>
<dbReference type="Proteomes" id="UP000305067">
    <property type="component" value="Unassembled WGS sequence"/>
</dbReference>
<feature type="signal peptide" evidence="1">
    <location>
        <begin position="1"/>
        <end position="22"/>
    </location>
</feature>
<proteinExistence type="predicted"/>
<dbReference type="PROSITE" id="PS51257">
    <property type="entry name" value="PROKAR_LIPOPROTEIN"/>
    <property type="match status" value="1"/>
</dbReference>
<accession>A0A5C3QD43</accession>